<dbReference type="EMBL" id="JBDFQZ010000006">
    <property type="protein sequence ID" value="KAK9714372.1"/>
    <property type="molecule type" value="Genomic_DNA"/>
</dbReference>
<proteinExistence type="predicted"/>
<evidence type="ECO:0000313" key="2">
    <source>
        <dbReference type="Proteomes" id="UP001443914"/>
    </source>
</evidence>
<reference evidence="1" key="1">
    <citation type="submission" date="2024-03" db="EMBL/GenBank/DDBJ databases">
        <title>WGS assembly of Saponaria officinalis var. Norfolk2.</title>
        <authorList>
            <person name="Jenkins J."/>
            <person name="Shu S."/>
            <person name="Grimwood J."/>
            <person name="Barry K."/>
            <person name="Goodstein D."/>
            <person name="Schmutz J."/>
            <person name="Leebens-Mack J."/>
            <person name="Osbourn A."/>
        </authorList>
    </citation>
    <scope>NUCLEOTIDE SEQUENCE [LARGE SCALE GENOMIC DNA]</scope>
    <source>
        <strain evidence="1">JIC</strain>
    </source>
</reference>
<dbReference type="Pfam" id="PF14223">
    <property type="entry name" value="Retrotran_gag_2"/>
    <property type="match status" value="1"/>
</dbReference>
<dbReference type="PANTHER" id="PTHR47592">
    <property type="entry name" value="PBF68 PROTEIN"/>
    <property type="match status" value="1"/>
</dbReference>
<dbReference type="PANTHER" id="PTHR47592:SF29">
    <property type="entry name" value="ZINC FINGER, CCHC-TYPE"/>
    <property type="match status" value="1"/>
</dbReference>
<comment type="caution">
    <text evidence="1">The sequence shown here is derived from an EMBL/GenBank/DDBJ whole genome shotgun (WGS) entry which is preliminary data.</text>
</comment>
<protein>
    <submittedName>
        <fullName evidence="1">Uncharacterized protein</fullName>
    </submittedName>
</protein>
<dbReference type="AlphaFoldDB" id="A0AAW1K8X9"/>
<gene>
    <name evidence="1" type="ORF">RND81_06G089400</name>
</gene>
<name>A0AAW1K8X9_SAPOF</name>
<sequence length="124" mass="14553">MVEDAFNRKFLLENFMNYKMSDSRLVMKQYNELFKILGKFAQHTMEMIKFISVSSIIDKLSHSWKDFNYMVKYKKEKLSLVQFRGHLRIGKSLRAQEGVKSKGKEIMESSSINMVKVGESSKII</sequence>
<accession>A0AAW1K8X9</accession>
<organism evidence="1 2">
    <name type="scientific">Saponaria officinalis</name>
    <name type="common">Common soapwort</name>
    <name type="synonym">Lychnis saponaria</name>
    <dbReference type="NCBI Taxonomy" id="3572"/>
    <lineage>
        <taxon>Eukaryota</taxon>
        <taxon>Viridiplantae</taxon>
        <taxon>Streptophyta</taxon>
        <taxon>Embryophyta</taxon>
        <taxon>Tracheophyta</taxon>
        <taxon>Spermatophyta</taxon>
        <taxon>Magnoliopsida</taxon>
        <taxon>eudicotyledons</taxon>
        <taxon>Gunneridae</taxon>
        <taxon>Pentapetalae</taxon>
        <taxon>Caryophyllales</taxon>
        <taxon>Caryophyllaceae</taxon>
        <taxon>Caryophylleae</taxon>
        <taxon>Saponaria</taxon>
    </lineage>
</organism>
<keyword evidence="2" id="KW-1185">Reference proteome</keyword>
<dbReference type="Proteomes" id="UP001443914">
    <property type="component" value="Unassembled WGS sequence"/>
</dbReference>
<evidence type="ECO:0000313" key="1">
    <source>
        <dbReference type="EMBL" id="KAK9714372.1"/>
    </source>
</evidence>